<evidence type="ECO:0000313" key="1">
    <source>
        <dbReference type="EMBL" id="EKV27389.1"/>
    </source>
</evidence>
<dbReference type="Proteomes" id="UP000009881">
    <property type="component" value="Unassembled WGS sequence"/>
</dbReference>
<gene>
    <name evidence="1" type="ORF">C882_1891</name>
</gene>
<comment type="caution">
    <text evidence="1">The sequence shown here is derived from an EMBL/GenBank/DDBJ whole genome shotgun (WGS) entry which is preliminary data.</text>
</comment>
<keyword evidence="2" id="KW-1185">Reference proteome</keyword>
<proteinExistence type="predicted"/>
<protein>
    <submittedName>
        <fullName evidence="1">Uncharacterized protein</fullName>
    </submittedName>
</protein>
<dbReference type="EMBL" id="ANHY01000020">
    <property type="protein sequence ID" value="EKV27389.1"/>
    <property type="molecule type" value="Genomic_DNA"/>
</dbReference>
<dbReference type="RefSeq" id="WP_009542287.1">
    <property type="nucleotide sequence ID" value="NZ_ANHY01000020.1"/>
</dbReference>
<dbReference type="OrthoDB" id="9807911at2"/>
<organism evidence="1 2">
    <name type="scientific">Caenispirillum salinarum AK4</name>
    <dbReference type="NCBI Taxonomy" id="1238182"/>
    <lineage>
        <taxon>Bacteria</taxon>
        <taxon>Pseudomonadati</taxon>
        <taxon>Pseudomonadota</taxon>
        <taxon>Alphaproteobacteria</taxon>
        <taxon>Rhodospirillales</taxon>
        <taxon>Novispirillaceae</taxon>
        <taxon>Caenispirillum</taxon>
    </lineage>
</organism>
<sequence length="47" mass="5313">MSIDPTLSKVYSVQTPDDCVNAYRDWANGYEDDVVGRFGYVAPRVEL</sequence>
<accession>K9GRL5</accession>
<evidence type="ECO:0000313" key="2">
    <source>
        <dbReference type="Proteomes" id="UP000009881"/>
    </source>
</evidence>
<dbReference type="AlphaFoldDB" id="K9GRL5"/>
<name>K9GRL5_9PROT</name>
<reference evidence="1 2" key="1">
    <citation type="journal article" date="2013" name="Genome Announc.">
        <title>Draft Genome Sequence of an Alphaproteobacterium, Caenispirillum salinarum AK4(T), Isolated from a Solar Saltern.</title>
        <authorList>
            <person name="Khatri I."/>
            <person name="Singh A."/>
            <person name="Korpole S."/>
            <person name="Pinnaka A.K."/>
            <person name="Subramanian S."/>
        </authorList>
    </citation>
    <scope>NUCLEOTIDE SEQUENCE [LARGE SCALE GENOMIC DNA]</scope>
    <source>
        <strain evidence="1 2">AK4</strain>
    </source>
</reference>